<dbReference type="CDD" id="cd05382">
    <property type="entry name" value="CAP_GAPR1-like"/>
    <property type="match status" value="1"/>
</dbReference>
<dbReference type="InterPro" id="IPR001283">
    <property type="entry name" value="CRISP-related"/>
</dbReference>
<dbReference type="SUPFAM" id="SSF55797">
    <property type="entry name" value="PR-1-like"/>
    <property type="match status" value="1"/>
</dbReference>
<organism evidence="2 3">
    <name type="scientific">Fasciola gigantica</name>
    <name type="common">Giant liver fluke</name>
    <dbReference type="NCBI Taxonomy" id="46835"/>
    <lineage>
        <taxon>Eukaryota</taxon>
        <taxon>Metazoa</taxon>
        <taxon>Spiralia</taxon>
        <taxon>Lophotrochozoa</taxon>
        <taxon>Platyhelminthes</taxon>
        <taxon>Trematoda</taxon>
        <taxon>Digenea</taxon>
        <taxon>Plagiorchiida</taxon>
        <taxon>Echinostomata</taxon>
        <taxon>Echinostomatoidea</taxon>
        <taxon>Fasciolidae</taxon>
        <taxon>Fasciola</taxon>
    </lineage>
</organism>
<feature type="domain" description="SCP" evidence="1">
    <location>
        <begin position="28"/>
        <end position="162"/>
    </location>
</feature>
<evidence type="ECO:0000313" key="3">
    <source>
        <dbReference type="Proteomes" id="UP000316759"/>
    </source>
</evidence>
<dbReference type="STRING" id="46835.A0A504Z3S4"/>
<dbReference type="PANTHER" id="PTHR10334">
    <property type="entry name" value="CYSTEINE-RICH SECRETORY PROTEIN-RELATED"/>
    <property type="match status" value="1"/>
</dbReference>
<protein>
    <submittedName>
        <fullName evidence="2">Venom allergen protein 13</fullName>
    </submittedName>
</protein>
<accession>A0A504Z3S4</accession>
<sequence>MELEQNTPISSPENVITAVKPTSEINEQFNQECLEEHNRLRALHGCPPLELDRNLAAKAQEHTEVMALKNQMHHRLSPNHGENLSMREGNTPTVITGKQATLRWYSEVQRFHYGEERQSMSGNFSQIIWKSSTHAGFGLTTKNGGCNIFIAAYYRPSGNVSGHFTENVPRPLNGVDYLPSNKEMGW</sequence>
<dbReference type="Proteomes" id="UP000316759">
    <property type="component" value="Unassembled WGS sequence"/>
</dbReference>
<dbReference type="InterPro" id="IPR034113">
    <property type="entry name" value="SCP_GAPR1-like"/>
</dbReference>
<dbReference type="SMART" id="SM00198">
    <property type="entry name" value="SCP"/>
    <property type="match status" value="1"/>
</dbReference>
<dbReference type="OrthoDB" id="337038at2759"/>
<dbReference type="Pfam" id="PF00188">
    <property type="entry name" value="CAP"/>
    <property type="match status" value="1"/>
</dbReference>
<name>A0A504Z3S4_FASGI</name>
<dbReference type="FunFam" id="3.40.33.10:FF:000010">
    <property type="entry name" value="Predicted protein"/>
    <property type="match status" value="1"/>
</dbReference>
<dbReference type="AlphaFoldDB" id="A0A504Z3S4"/>
<dbReference type="Gene3D" id="3.40.33.10">
    <property type="entry name" value="CAP"/>
    <property type="match status" value="1"/>
</dbReference>
<dbReference type="PRINTS" id="PR00837">
    <property type="entry name" value="V5TPXLIKE"/>
</dbReference>
<reference evidence="2 3" key="1">
    <citation type="submission" date="2019-04" db="EMBL/GenBank/DDBJ databases">
        <title>Annotation for the trematode Fasciola gigantica.</title>
        <authorList>
            <person name="Choi Y.-J."/>
        </authorList>
    </citation>
    <scope>NUCLEOTIDE SEQUENCE [LARGE SCALE GENOMIC DNA]</scope>
    <source>
        <strain evidence="2">Uganda_cow_1</strain>
    </source>
</reference>
<keyword evidence="3" id="KW-1185">Reference proteome</keyword>
<evidence type="ECO:0000259" key="1">
    <source>
        <dbReference type="SMART" id="SM00198"/>
    </source>
</evidence>
<proteinExistence type="predicted"/>
<dbReference type="InterPro" id="IPR014044">
    <property type="entry name" value="CAP_dom"/>
</dbReference>
<evidence type="ECO:0000313" key="2">
    <source>
        <dbReference type="EMBL" id="TPP67579.1"/>
    </source>
</evidence>
<dbReference type="EMBL" id="SUNJ01000528">
    <property type="protein sequence ID" value="TPP67579.1"/>
    <property type="molecule type" value="Genomic_DNA"/>
</dbReference>
<gene>
    <name evidence="2" type="ORF">FGIG_03261</name>
</gene>
<dbReference type="InterPro" id="IPR035940">
    <property type="entry name" value="CAP_sf"/>
</dbReference>
<comment type="caution">
    <text evidence="2">The sequence shown here is derived from an EMBL/GenBank/DDBJ whole genome shotgun (WGS) entry which is preliminary data.</text>
</comment>